<keyword evidence="5" id="KW-0812">Transmembrane</keyword>
<dbReference type="PIRSF" id="PIRSF006351">
    <property type="entry name" value="PTS_EIIC-Cellobiose"/>
    <property type="match status" value="1"/>
</dbReference>
<evidence type="ECO:0000256" key="5">
    <source>
        <dbReference type="ARBA" id="ARBA00022692"/>
    </source>
</evidence>
<dbReference type="PANTHER" id="PTHR33989:SF4">
    <property type="entry name" value="PTS SYSTEM N,N'-DIACETYLCHITOBIOSE-SPECIFIC EIIC COMPONENT"/>
    <property type="match status" value="1"/>
</dbReference>
<comment type="subcellular location">
    <subcellularLocation>
        <location evidence="1">Cell membrane</location>
        <topology evidence="1">Multi-pass membrane protein</topology>
    </subcellularLocation>
</comment>
<dbReference type="NCBIfam" id="TIGR00359">
    <property type="entry name" value="cello_pts_IIC"/>
    <property type="match status" value="1"/>
</dbReference>
<dbReference type="Proteomes" id="UP000076510">
    <property type="component" value="Unassembled WGS sequence"/>
</dbReference>
<dbReference type="InterPro" id="IPR003352">
    <property type="entry name" value="PTS_EIIC"/>
</dbReference>
<protein>
    <recommendedName>
        <fullName evidence="8">Permease IIC component</fullName>
    </recommendedName>
</protein>
<dbReference type="OrthoDB" id="1641940at2"/>
<dbReference type="InterPro" id="IPR051088">
    <property type="entry name" value="PTS_Sugar-EIIC/EIIB"/>
</dbReference>
<keyword evidence="3 8" id="KW-1003">Cell membrane</keyword>
<dbReference type="GO" id="GO:0005886">
    <property type="term" value="C:plasma membrane"/>
    <property type="evidence" value="ECO:0007669"/>
    <property type="project" value="UniProtKB-SubCell"/>
</dbReference>
<comment type="function">
    <text evidence="8">The phosphoenolpyruvate-dependent sugar phosphotransferase system (PTS), a major carbohydrate active -transport system, catalyzes the phosphorylation of incoming sugar substrates concomitant with their translocation across the cell membrane.</text>
</comment>
<keyword evidence="2 8" id="KW-0813">Transport</keyword>
<dbReference type="InterPro" id="IPR004796">
    <property type="entry name" value="PTS_IIC_cello"/>
</dbReference>
<dbReference type="GO" id="GO:1901264">
    <property type="term" value="P:carbohydrate derivative transport"/>
    <property type="evidence" value="ECO:0007669"/>
    <property type="project" value="TreeGrafter"/>
</dbReference>
<evidence type="ECO:0000256" key="8">
    <source>
        <dbReference type="PIRNR" id="PIRNR006351"/>
    </source>
</evidence>
<dbReference type="GO" id="GO:0009401">
    <property type="term" value="P:phosphoenolpyruvate-dependent sugar phosphotransferase system"/>
    <property type="evidence" value="ECO:0007669"/>
    <property type="project" value="InterPro"/>
</dbReference>
<dbReference type="InterPro" id="IPR004501">
    <property type="entry name" value="PTS_EIIC_3"/>
</dbReference>
<evidence type="ECO:0000256" key="1">
    <source>
        <dbReference type="ARBA" id="ARBA00004651"/>
    </source>
</evidence>
<evidence type="ECO:0000256" key="3">
    <source>
        <dbReference type="ARBA" id="ARBA00022475"/>
    </source>
</evidence>
<accession>A0A0J5S747</accession>
<evidence type="ECO:0000313" key="9">
    <source>
        <dbReference type="EMBL" id="KZE52519.1"/>
    </source>
</evidence>
<dbReference type="PANTHER" id="PTHR33989">
    <property type="match status" value="1"/>
</dbReference>
<dbReference type="EMBL" id="LQQY01000004">
    <property type="protein sequence ID" value="KZE52519.1"/>
    <property type="molecule type" value="Genomic_DNA"/>
</dbReference>
<evidence type="ECO:0000256" key="7">
    <source>
        <dbReference type="ARBA" id="ARBA00023136"/>
    </source>
</evidence>
<name>A0A0J5S747_9BACI</name>
<dbReference type="NCBIfam" id="TIGR00410">
    <property type="entry name" value="lacE"/>
    <property type="match status" value="1"/>
</dbReference>
<keyword evidence="7 8" id="KW-0472">Membrane</keyword>
<organism evidence="9 10">
    <name type="scientific">Rossellomorea marisflavi</name>
    <dbReference type="NCBI Taxonomy" id="189381"/>
    <lineage>
        <taxon>Bacteria</taxon>
        <taxon>Bacillati</taxon>
        <taxon>Bacillota</taxon>
        <taxon>Bacilli</taxon>
        <taxon>Bacillales</taxon>
        <taxon>Bacillaceae</taxon>
        <taxon>Rossellomorea</taxon>
    </lineage>
</organism>
<gene>
    <name evidence="9" type="ORF">AV649_12315</name>
</gene>
<dbReference type="PATRIC" id="fig|189381.10.peg.4611"/>
<dbReference type="RefSeq" id="WP_048006600.1">
    <property type="nucleotide sequence ID" value="NZ_CP047095.1"/>
</dbReference>
<comment type="caution">
    <text evidence="9">The sequence shown here is derived from an EMBL/GenBank/DDBJ whole genome shotgun (WGS) entry which is preliminary data.</text>
</comment>
<sequence length="434" mass="47059">MNKFMQVLENVLLPVADKLNNNRYLTALRDGFMVALPLIIFGSIFVVLANLPFLDKLIGKDAYATYQSALGPASAATLTIMGLFVIIGIGSKLTEHYGGESLYGGVAALAAFLILTPQTFEGVNGVIPTSSLGAQGMFVGILTAFTAAELYRFFTQRGWTLKMPNGVPDAVARSFSALIPITLTLSTFLIVRIIFEYLPYGSVQSFVYDVVQAPLTSLGSGLPATIVAVLLIQVFWFFGLHGQIIVNSVFDPIWYALANENLQAFQAGEELPHIVSKQFIDSFIVGMGGSGMTLAVILGIFIIGKSRQMKELGKIGAPAGLFNVNEPIIFGLPIIMNPLAFIPWLLAPVIVAVFTYFVMATGIVPPPTGVIVPWTTPTILNGALATNSWQGGVLQAVNIFIVFTIWWPFLRLMDKQYYELERRGEGSTDVNKSA</sequence>
<dbReference type="Pfam" id="PF02378">
    <property type="entry name" value="PTS_EIIC"/>
    <property type="match status" value="1"/>
</dbReference>
<evidence type="ECO:0000256" key="4">
    <source>
        <dbReference type="ARBA" id="ARBA00022597"/>
    </source>
</evidence>
<evidence type="ECO:0000313" key="10">
    <source>
        <dbReference type="Proteomes" id="UP000076510"/>
    </source>
</evidence>
<reference evidence="10" key="1">
    <citation type="submission" date="2016-01" db="EMBL/GenBank/DDBJ databases">
        <title>Whole genome sequencing of Bhargavaea cecembensis T14.</title>
        <authorList>
            <person name="Hong K.W."/>
        </authorList>
    </citation>
    <scope>NUCLEOTIDE SEQUENCE [LARGE SCALE GENOMIC DNA]</scope>
    <source>
        <strain evidence="10">M19</strain>
    </source>
</reference>
<keyword evidence="4 8" id="KW-0762">Sugar transport</keyword>
<dbReference type="GO" id="GO:0008982">
    <property type="term" value="F:protein-N(PI)-phosphohistidine-sugar phosphotransferase activity"/>
    <property type="evidence" value="ECO:0007669"/>
    <property type="project" value="UniProtKB-UniRule"/>
</dbReference>
<dbReference type="PROSITE" id="PS51105">
    <property type="entry name" value="PTS_EIIC_TYPE_3"/>
    <property type="match status" value="1"/>
</dbReference>
<dbReference type="AlphaFoldDB" id="A0A0J5S747"/>
<evidence type="ECO:0000256" key="6">
    <source>
        <dbReference type="ARBA" id="ARBA00022989"/>
    </source>
</evidence>
<proteinExistence type="predicted"/>
<evidence type="ECO:0000256" key="2">
    <source>
        <dbReference type="ARBA" id="ARBA00022448"/>
    </source>
</evidence>
<keyword evidence="6" id="KW-1133">Transmembrane helix</keyword>